<reference evidence="3" key="1">
    <citation type="submission" date="2017-02" db="EMBL/GenBank/DDBJ databases">
        <authorList>
            <person name="Varghese N."/>
            <person name="Submissions S."/>
        </authorList>
    </citation>
    <scope>NUCLEOTIDE SEQUENCE [LARGE SCALE GENOMIC DNA]</scope>
    <source>
        <strain evidence="3">ATCC BAA-34</strain>
    </source>
</reference>
<proteinExistence type="predicted"/>
<accession>A0A1T4SB25</accession>
<keyword evidence="1" id="KW-0732">Signal</keyword>
<evidence type="ECO:0000313" key="3">
    <source>
        <dbReference type="Proteomes" id="UP000190102"/>
    </source>
</evidence>
<feature type="chain" id="PRO_5013159987" evidence="1">
    <location>
        <begin position="22"/>
        <end position="138"/>
    </location>
</feature>
<gene>
    <name evidence="2" type="ORF">SAMN02745119_03382</name>
</gene>
<keyword evidence="3" id="KW-1185">Reference proteome</keyword>
<dbReference type="Proteomes" id="UP000190102">
    <property type="component" value="Unassembled WGS sequence"/>
</dbReference>
<organism evidence="2 3">
    <name type="scientific">Trichlorobacter thiogenes</name>
    <dbReference type="NCBI Taxonomy" id="115783"/>
    <lineage>
        <taxon>Bacteria</taxon>
        <taxon>Pseudomonadati</taxon>
        <taxon>Thermodesulfobacteriota</taxon>
        <taxon>Desulfuromonadia</taxon>
        <taxon>Geobacterales</taxon>
        <taxon>Geobacteraceae</taxon>
        <taxon>Trichlorobacter</taxon>
    </lineage>
</organism>
<feature type="signal peptide" evidence="1">
    <location>
        <begin position="1"/>
        <end position="21"/>
    </location>
</feature>
<sequence length="138" mass="15843">MPKFKLSLIFLTFFVATSNCWGEVCLCPKGSNISTYAENRYKYADLIVLGRPLKIMETTESKMFRMTVEVLESIKGHSKPIEEIFYNFLMPPPKVGEVRLFFLKNNSAYTCPNNLCSFTQDAVIMELRRIDALSQQPP</sequence>
<name>A0A1T4SB25_9BACT</name>
<evidence type="ECO:0000256" key="1">
    <source>
        <dbReference type="SAM" id="SignalP"/>
    </source>
</evidence>
<evidence type="ECO:0000313" key="2">
    <source>
        <dbReference type="EMBL" id="SKA25439.1"/>
    </source>
</evidence>
<protein>
    <submittedName>
        <fullName evidence="2">Uncharacterized protein</fullName>
    </submittedName>
</protein>
<dbReference type="EMBL" id="FUWR01000038">
    <property type="protein sequence ID" value="SKA25439.1"/>
    <property type="molecule type" value="Genomic_DNA"/>
</dbReference>
<dbReference type="AlphaFoldDB" id="A0A1T4SB25"/>